<sequence>MLEREMVYMPQGRMTNGFSHIFRSLATYGHTAVTLHVSPYPPPSTNDLASEVQVRLRDDPQRRNSLQRTHNINPMNQHLTIMHCRMIQRILNTLHIYFNIKQQSLTSSAKESATRHRTKSETEPIKIIITNK</sequence>
<protein>
    <submittedName>
        <fullName evidence="1">Uncharacterized protein</fullName>
    </submittedName>
</protein>
<dbReference type="EMBL" id="VSRR010000704">
    <property type="protein sequence ID" value="MPC18715.1"/>
    <property type="molecule type" value="Genomic_DNA"/>
</dbReference>
<dbReference type="AlphaFoldDB" id="A0A5B7DCE7"/>
<proteinExistence type="predicted"/>
<evidence type="ECO:0000313" key="1">
    <source>
        <dbReference type="EMBL" id="MPC18715.1"/>
    </source>
</evidence>
<reference evidence="1 2" key="1">
    <citation type="submission" date="2019-05" db="EMBL/GenBank/DDBJ databases">
        <title>Another draft genome of Portunus trituberculatus and its Hox gene families provides insights of decapod evolution.</title>
        <authorList>
            <person name="Jeong J.-H."/>
            <person name="Song I."/>
            <person name="Kim S."/>
            <person name="Choi T."/>
            <person name="Kim D."/>
            <person name="Ryu S."/>
            <person name="Kim W."/>
        </authorList>
    </citation>
    <scope>NUCLEOTIDE SEQUENCE [LARGE SCALE GENOMIC DNA]</scope>
    <source>
        <tissue evidence="1">Muscle</tissue>
    </source>
</reference>
<organism evidence="1 2">
    <name type="scientific">Portunus trituberculatus</name>
    <name type="common">Swimming crab</name>
    <name type="synonym">Neptunus trituberculatus</name>
    <dbReference type="NCBI Taxonomy" id="210409"/>
    <lineage>
        <taxon>Eukaryota</taxon>
        <taxon>Metazoa</taxon>
        <taxon>Ecdysozoa</taxon>
        <taxon>Arthropoda</taxon>
        <taxon>Crustacea</taxon>
        <taxon>Multicrustacea</taxon>
        <taxon>Malacostraca</taxon>
        <taxon>Eumalacostraca</taxon>
        <taxon>Eucarida</taxon>
        <taxon>Decapoda</taxon>
        <taxon>Pleocyemata</taxon>
        <taxon>Brachyura</taxon>
        <taxon>Eubrachyura</taxon>
        <taxon>Portunoidea</taxon>
        <taxon>Portunidae</taxon>
        <taxon>Portuninae</taxon>
        <taxon>Portunus</taxon>
    </lineage>
</organism>
<dbReference type="Proteomes" id="UP000324222">
    <property type="component" value="Unassembled WGS sequence"/>
</dbReference>
<accession>A0A5B7DCE7</accession>
<evidence type="ECO:0000313" key="2">
    <source>
        <dbReference type="Proteomes" id="UP000324222"/>
    </source>
</evidence>
<gene>
    <name evidence="1" type="ORF">E2C01_011608</name>
</gene>
<name>A0A5B7DCE7_PORTR</name>
<keyword evidence="2" id="KW-1185">Reference proteome</keyword>
<comment type="caution">
    <text evidence="1">The sequence shown here is derived from an EMBL/GenBank/DDBJ whole genome shotgun (WGS) entry which is preliminary data.</text>
</comment>